<dbReference type="InterPro" id="IPR037151">
    <property type="entry name" value="AlkB-like_sf"/>
</dbReference>
<dbReference type="InterPro" id="IPR005123">
    <property type="entry name" value="Oxoglu/Fe-dep_dioxygenase_dom"/>
</dbReference>
<feature type="domain" description="Fe2OG dioxygenase" evidence="1">
    <location>
        <begin position="109"/>
        <end position="212"/>
    </location>
</feature>
<sequence>GLILVEEFVSPEEEEALVAVVDEQPWSGHGIGQVAAAVSAAILCGSCHPTMCRPNPEMRRRTQHYGYEFSYQKRKVMRELDMPMPRLFTTVIERIVADPRGLWRAESLPPDSVIVNEYERGQGIMPHTDAPSAFGPVVASLSLLSDCLFTFYSLDDPNSTLTHHLVARRSLVIMRGFARYRLRHGISKDPVEYHHDEVIERSRRVSLTIRRI</sequence>
<gene>
    <name evidence="2" type="ORF">SYNPS1DRAFT_4331</name>
</gene>
<evidence type="ECO:0000313" key="2">
    <source>
        <dbReference type="EMBL" id="RKP26126.1"/>
    </source>
</evidence>
<dbReference type="Pfam" id="PF13532">
    <property type="entry name" value="2OG-FeII_Oxy_2"/>
    <property type="match status" value="1"/>
</dbReference>
<dbReference type="InterPro" id="IPR032857">
    <property type="entry name" value="ALKBH4"/>
</dbReference>
<feature type="non-terminal residue" evidence="2">
    <location>
        <position position="1"/>
    </location>
</feature>
<dbReference type="PANTHER" id="PTHR12463:SF1">
    <property type="entry name" value="2-OXOGLUTARATE AND FE-DEPENDENT OXYGENASE FAMILY PROTEIN"/>
    <property type="match status" value="1"/>
</dbReference>
<dbReference type="PROSITE" id="PS51471">
    <property type="entry name" value="FE2OG_OXY"/>
    <property type="match status" value="1"/>
</dbReference>
<accession>A0A4P9Z183</accession>
<dbReference type="EMBL" id="KZ989509">
    <property type="protein sequence ID" value="RKP26126.1"/>
    <property type="molecule type" value="Genomic_DNA"/>
</dbReference>
<evidence type="ECO:0000313" key="3">
    <source>
        <dbReference type="Proteomes" id="UP000278143"/>
    </source>
</evidence>
<reference evidence="3" key="1">
    <citation type="journal article" date="2018" name="Nat. Microbiol.">
        <title>Leveraging single-cell genomics to expand the fungal tree of life.</title>
        <authorList>
            <person name="Ahrendt S.R."/>
            <person name="Quandt C.A."/>
            <person name="Ciobanu D."/>
            <person name="Clum A."/>
            <person name="Salamov A."/>
            <person name="Andreopoulos B."/>
            <person name="Cheng J.F."/>
            <person name="Woyke T."/>
            <person name="Pelin A."/>
            <person name="Henrissat B."/>
            <person name="Reynolds N.K."/>
            <person name="Benny G.L."/>
            <person name="Smith M.E."/>
            <person name="James T.Y."/>
            <person name="Grigoriev I.V."/>
        </authorList>
    </citation>
    <scope>NUCLEOTIDE SEQUENCE [LARGE SCALE GENOMIC DNA]</scope>
    <source>
        <strain evidence="3">Benny S71-1</strain>
    </source>
</reference>
<dbReference type="GO" id="GO:0016491">
    <property type="term" value="F:oxidoreductase activity"/>
    <property type="evidence" value="ECO:0007669"/>
    <property type="project" value="TreeGrafter"/>
</dbReference>
<dbReference type="OrthoDB" id="271595at2759"/>
<feature type="non-terminal residue" evidence="2">
    <location>
        <position position="212"/>
    </location>
</feature>
<protein>
    <recommendedName>
        <fullName evidence="1">Fe2OG dioxygenase domain-containing protein</fullName>
    </recommendedName>
</protein>
<dbReference type="SUPFAM" id="SSF51197">
    <property type="entry name" value="Clavaminate synthase-like"/>
    <property type="match status" value="1"/>
</dbReference>
<keyword evidence="3" id="KW-1185">Reference proteome</keyword>
<dbReference type="Proteomes" id="UP000278143">
    <property type="component" value="Unassembled WGS sequence"/>
</dbReference>
<organism evidence="2 3">
    <name type="scientific">Syncephalis pseudoplumigaleata</name>
    <dbReference type="NCBI Taxonomy" id="1712513"/>
    <lineage>
        <taxon>Eukaryota</taxon>
        <taxon>Fungi</taxon>
        <taxon>Fungi incertae sedis</taxon>
        <taxon>Zoopagomycota</taxon>
        <taxon>Zoopagomycotina</taxon>
        <taxon>Zoopagomycetes</taxon>
        <taxon>Zoopagales</taxon>
        <taxon>Piptocephalidaceae</taxon>
        <taxon>Syncephalis</taxon>
    </lineage>
</organism>
<dbReference type="GO" id="GO:0032451">
    <property type="term" value="F:demethylase activity"/>
    <property type="evidence" value="ECO:0007669"/>
    <property type="project" value="TreeGrafter"/>
</dbReference>
<dbReference type="GO" id="GO:0070988">
    <property type="term" value="P:demethylation"/>
    <property type="evidence" value="ECO:0007669"/>
    <property type="project" value="InterPro"/>
</dbReference>
<dbReference type="PANTHER" id="PTHR12463">
    <property type="entry name" value="OXYGENASE-RELATED"/>
    <property type="match status" value="1"/>
</dbReference>
<evidence type="ECO:0000259" key="1">
    <source>
        <dbReference type="PROSITE" id="PS51471"/>
    </source>
</evidence>
<dbReference type="AlphaFoldDB" id="A0A4P9Z183"/>
<dbReference type="Gene3D" id="2.60.120.590">
    <property type="entry name" value="Alpha-ketoglutarate-dependent dioxygenase AlkB-like"/>
    <property type="match status" value="1"/>
</dbReference>
<dbReference type="InterPro" id="IPR027450">
    <property type="entry name" value="AlkB-like"/>
</dbReference>
<name>A0A4P9Z183_9FUNG</name>
<proteinExistence type="predicted"/>